<sequence length="165" mass="18725">MSFVRFLSQLPVAETRSSCQRESLLAERPRDRLRRWNGVSSRRDMVPLLSSNQGHGEIRHKSRSIPHQDERRVRWPKGEKSKRSRNISAADWPSTHWCAGRKITTVTHPKGLCVGSHRGRFSRRTVVRVTSPSIYVSGTSINPVAIPLVVADCQRPLRAPSERAV</sequence>
<protein>
    <submittedName>
        <fullName evidence="2">Uncharacterized protein</fullName>
    </submittedName>
</protein>
<dbReference type="EMBL" id="KV878585">
    <property type="protein sequence ID" value="OJJ59436.1"/>
    <property type="molecule type" value="Genomic_DNA"/>
</dbReference>
<evidence type="ECO:0000256" key="1">
    <source>
        <dbReference type="SAM" id="MobiDB-lite"/>
    </source>
</evidence>
<proteinExistence type="predicted"/>
<organism evidence="2 3">
    <name type="scientific">Aspergillus sydowii CBS 593.65</name>
    <dbReference type="NCBI Taxonomy" id="1036612"/>
    <lineage>
        <taxon>Eukaryota</taxon>
        <taxon>Fungi</taxon>
        <taxon>Dikarya</taxon>
        <taxon>Ascomycota</taxon>
        <taxon>Pezizomycotina</taxon>
        <taxon>Eurotiomycetes</taxon>
        <taxon>Eurotiomycetidae</taxon>
        <taxon>Eurotiales</taxon>
        <taxon>Aspergillaceae</taxon>
        <taxon>Aspergillus</taxon>
        <taxon>Aspergillus subgen. Nidulantes</taxon>
    </lineage>
</organism>
<feature type="region of interest" description="Disordered" evidence="1">
    <location>
        <begin position="47"/>
        <end position="88"/>
    </location>
</feature>
<dbReference type="AlphaFoldDB" id="A0A1L9TJ37"/>
<dbReference type="OrthoDB" id="10641761at2759"/>
<accession>A0A1L9TJ37</accession>
<gene>
    <name evidence="2" type="ORF">ASPSYDRAFT_865299</name>
</gene>
<feature type="compositionally biased region" description="Basic and acidic residues" evidence="1">
    <location>
        <begin position="66"/>
        <end position="81"/>
    </location>
</feature>
<dbReference type="VEuPathDB" id="FungiDB:ASPSYDRAFT_865299"/>
<evidence type="ECO:0000313" key="2">
    <source>
        <dbReference type="EMBL" id="OJJ59436.1"/>
    </source>
</evidence>
<dbReference type="RefSeq" id="XP_040703242.1">
    <property type="nucleotide sequence ID" value="XM_040851676.1"/>
</dbReference>
<evidence type="ECO:0000313" key="3">
    <source>
        <dbReference type="Proteomes" id="UP000184356"/>
    </source>
</evidence>
<reference evidence="3" key="1">
    <citation type="journal article" date="2017" name="Genome Biol.">
        <title>Comparative genomics reveals high biological diversity and specific adaptations in the industrially and medically important fungal genus Aspergillus.</title>
        <authorList>
            <person name="de Vries R.P."/>
            <person name="Riley R."/>
            <person name="Wiebenga A."/>
            <person name="Aguilar-Osorio G."/>
            <person name="Amillis S."/>
            <person name="Uchima C.A."/>
            <person name="Anderluh G."/>
            <person name="Asadollahi M."/>
            <person name="Askin M."/>
            <person name="Barry K."/>
            <person name="Battaglia E."/>
            <person name="Bayram O."/>
            <person name="Benocci T."/>
            <person name="Braus-Stromeyer S.A."/>
            <person name="Caldana C."/>
            <person name="Canovas D."/>
            <person name="Cerqueira G.C."/>
            <person name="Chen F."/>
            <person name="Chen W."/>
            <person name="Choi C."/>
            <person name="Clum A."/>
            <person name="Dos Santos R.A."/>
            <person name="Damasio A.R."/>
            <person name="Diallinas G."/>
            <person name="Emri T."/>
            <person name="Fekete E."/>
            <person name="Flipphi M."/>
            <person name="Freyberg S."/>
            <person name="Gallo A."/>
            <person name="Gournas C."/>
            <person name="Habgood R."/>
            <person name="Hainaut M."/>
            <person name="Harispe M.L."/>
            <person name="Henrissat B."/>
            <person name="Hilden K.S."/>
            <person name="Hope R."/>
            <person name="Hossain A."/>
            <person name="Karabika E."/>
            <person name="Karaffa L."/>
            <person name="Karanyi Z."/>
            <person name="Krasevec N."/>
            <person name="Kuo A."/>
            <person name="Kusch H."/>
            <person name="LaButti K."/>
            <person name="Lagendijk E.L."/>
            <person name="Lapidus A."/>
            <person name="Levasseur A."/>
            <person name="Lindquist E."/>
            <person name="Lipzen A."/>
            <person name="Logrieco A.F."/>
            <person name="MacCabe A."/>
            <person name="Maekelae M.R."/>
            <person name="Malavazi I."/>
            <person name="Melin P."/>
            <person name="Meyer V."/>
            <person name="Mielnichuk N."/>
            <person name="Miskei M."/>
            <person name="Molnar A.P."/>
            <person name="Mule G."/>
            <person name="Ngan C.Y."/>
            <person name="Orejas M."/>
            <person name="Orosz E."/>
            <person name="Ouedraogo J.P."/>
            <person name="Overkamp K.M."/>
            <person name="Park H.-S."/>
            <person name="Perrone G."/>
            <person name="Piumi F."/>
            <person name="Punt P.J."/>
            <person name="Ram A.F."/>
            <person name="Ramon A."/>
            <person name="Rauscher S."/>
            <person name="Record E."/>
            <person name="Riano-Pachon D.M."/>
            <person name="Robert V."/>
            <person name="Roehrig J."/>
            <person name="Ruller R."/>
            <person name="Salamov A."/>
            <person name="Salih N.S."/>
            <person name="Samson R.A."/>
            <person name="Sandor E."/>
            <person name="Sanguinetti M."/>
            <person name="Schuetze T."/>
            <person name="Sepcic K."/>
            <person name="Shelest E."/>
            <person name="Sherlock G."/>
            <person name="Sophianopoulou V."/>
            <person name="Squina F.M."/>
            <person name="Sun H."/>
            <person name="Susca A."/>
            <person name="Todd R.B."/>
            <person name="Tsang A."/>
            <person name="Unkles S.E."/>
            <person name="van de Wiele N."/>
            <person name="van Rossen-Uffink D."/>
            <person name="Oliveira J.V."/>
            <person name="Vesth T.C."/>
            <person name="Visser J."/>
            <person name="Yu J.-H."/>
            <person name="Zhou M."/>
            <person name="Andersen M.R."/>
            <person name="Archer D.B."/>
            <person name="Baker S.E."/>
            <person name="Benoit I."/>
            <person name="Brakhage A.A."/>
            <person name="Braus G.H."/>
            <person name="Fischer R."/>
            <person name="Frisvad J.C."/>
            <person name="Goldman G.H."/>
            <person name="Houbraken J."/>
            <person name="Oakley B."/>
            <person name="Pocsi I."/>
            <person name="Scazzocchio C."/>
            <person name="Seiboth B."/>
            <person name="vanKuyk P.A."/>
            <person name="Wortman J."/>
            <person name="Dyer P.S."/>
            <person name="Grigoriev I.V."/>
        </authorList>
    </citation>
    <scope>NUCLEOTIDE SEQUENCE [LARGE SCALE GENOMIC DNA]</scope>
    <source>
        <strain evidence="3">CBS 593.65</strain>
    </source>
</reference>
<dbReference type="Proteomes" id="UP000184356">
    <property type="component" value="Unassembled WGS sequence"/>
</dbReference>
<keyword evidence="3" id="KW-1185">Reference proteome</keyword>
<dbReference type="GeneID" id="63767749"/>
<name>A0A1L9TJ37_9EURO</name>